<proteinExistence type="predicted"/>
<keyword evidence="2" id="KW-1185">Reference proteome</keyword>
<dbReference type="InterPro" id="IPR007434">
    <property type="entry name" value="FemAB-like"/>
</dbReference>
<dbReference type="Gene3D" id="3.40.630.30">
    <property type="match status" value="1"/>
</dbReference>
<accession>A0A7U6JIH6</accession>
<evidence type="ECO:0008006" key="3">
    <source>
        <dbReference type="Google" id="ProtNLM"/>
    </source>
</evidence>
<reference evidence="1 2" key="1">
    <citation type="journal article" date="2014" name="PLoS ONE">
        <title>Physiological and genomic features of a novel sulfur-oxidizing gammaproteobacterium belonging to a previously uncultivated symbiotic lineage isolated from a hydrothermal vent.</title>
        <authorList>
            <person name="Nunoura T."/>
            <person name="Takaki Y."/>
            <person name="Kazama H."/>
            <person name="Kakuta J."/>
            <person name="Shimamura S."/>
            <person name="Makita H."/>
            <person name="Hirai M."/>
            <person name="Miyazaki M."/>
            <person name="Takai K."/>
        </authorList>
    </citation>
    <scope>NUCLEOTIDE SEQUENCE [LARGE SCALE GENOMIC DNA]</scope>
    <source>
        <strain evidence="1 2">Hiromi1</strain>
    </source>
</reference>
<protein>
    <recommendedName>
        <fullName evidence="3">N-acetyltransferase</fullName>
    </recommendedName>
</protein>
<dbReference type="EMBL" id="AP012273">
    <property type="protein sequence ID" value="BAO45321.1"/>
    <property type="molecule type" value="Genomic_DNA"/>
</dbReference>
<name>A0A7U6JIH6_9GAMM</name>
<dbReference type="Pfam" id="PF04339">
    <property type="entry name" value="FemAB_like"/>
    <property type="match status" value="1"/>
</dbReference>
<dbReference type="OrthoDB" id="9776898at2"/>
<dbReference type="RefSeq" id="WP_041071223.1">
    <property type="nucleotide sequence ID" value="NZ_AP012273.1"/>
</dbReference>
<dbReference type="SUPFAM" id="SSF55729">
    <property type="entry name" value="Acyl-CoA N-acyltransferases (Nat)"/>
    <property type="match status" value="1"/>
</dbReference>
<evidence type="ECO:0000313" key="2">
    <source>
        <dbReference type="Proteomes" id="UP000031631"/>
    </source>
</evidence>
<organism evidence="1 2">
    <name type="scientific">Thiolapillus brandeum</name>
    <dbReference type="NCBI Taxonomy" id="1076588"/>
    <lineage>
        <taxon>Bacteria</taxon>
        <taxon>Pseudomonadati</taxon>
        <taxon>Pseudomonadota</taxon>
        <taxon>Gammaproteobacteria</taxon>
        <taxon>Chromatiales</taxon>
        <taxon>Sedimenticolaceae</taxon>
        <taxon>Thiolapillus</taxon>
    </lineage>
</organism>
<dbReference type="PANTHER" id="PTHR47017:SF1">
    <property type="entry name" value="ACYL-COA"/>
    <property type="match status" value="1"/>
</dbReference>
<dbReference type="Proteomes" id="UP000031631">
    <property type="component" value="Chromosome"/>
</dbReference>
<dbReference type="KEGG" id="tbn:TBH_C2412"/>
<dbReference type="InterPro" id="IPR016181">
    <property type="entry name" value="Acyl_CoA_acyltransferase"/>
</dbReference>
<dbReference type="PANTHER" id="PTHR47017">
    <property type="entry name" value="ACYL-COA"/>
    <property type="match status" value="1"/>
</dbReference>
<dbReference type="AlphaFoldDB" id="A0A7U6JIH6"/>
<gene>
    <name evidence="1" type="ORF">TBH_C2412</name>
</gene>
<evidence type="ECO:0000313" key="1">
    <source>
        <dbReference type="EMBL" id="BAO45321.1"/>
    </source>
</evidence>
<sequence>MTEPELKVRICQSLNDIPAEAWNALVTDGQPFLRHEFLAAMEGHACVGEHFGWIPVHLAVYEEDHLVAAMPLYRKLNSYGEFVFDHAWEEAWRRVGRDYFPKLVCAIPYTPATGSRMLVERGREQELFPVLYASALSLARELEASGVHWLFPEEVERDFLSEQETITRHDCQFHWHNPGYLDFEDFLSRLSARKRKNIRRERRKVKEAGVSLRRLNGHTATEQDWRHFSVFYNRLFQEKWGMATFNEGFFQAVARALPDQVLLILANWEGECIAGALMYASDTRLYGRHWGCSVEIDSLHFEACYYQGIEYCIEKGLQVFEPGAQGEHKIPRGFEPVRTTSAHWVAPEGFRQPIRRFARLEQRSVAAYMESLSRRSAYRKDNS</sequence>